<dbReference type="EC" id="2.7.13.3" evidence="3"/>
<keyword evidence="11 16" id="KW-1133">Transmembrane helix</keyword>
<feature type="modified residue" description="4-aspartylphosphate" evidence="15">
    <location>
        <position position="891"/>
    </location>
</feature>
<keyword evidence="12" id="KW-0902">Two-component regulatory system</keyword>
<dbReference type="FunFam" id="1.10.287.130:FF:000004">
    <property type="entry name" value="Ethylene receptor 1"/>
    <property type="match status" value="1"/>
</dbReference>
<dbReference type="SMART" id="SM00387">
    <property type="entry name" value="HATPase_c"/>
    <property type="match status" value="1"/>
</dbReference>
<dbReference type="FunFam" id="3.30.565.10:FF:000010">
    <property type="entry name" value="Sensor histidine kinase RcsC"/>
    <property type="match status" value="1"/>
</dbReference>
<evidence type="ECO:0000256" key="6">
    <source>
        <dbReference type="ARBA" id="ARBA00022679"/>
    </source>
</evidence>
<dbReference type="Pfam" id="PF00072">
    <property type="entry name" value="Response_reg"/>
    <property type="match status" value="1"/>
</dbReference>
<keyword evidence="9" id="KW-0418">Kinase</keyword>
<dbReference type="InterPro" id="IPR003661">
    <property type="entry name" value="HisK_dim/P_dom"/>
</dbReference>
<protein>
    <recommendedName>
        <fullName evidence="3">histidine kinase</fullName>
        <ecNumber evidence="3">2.7.13.3</ecNumber>
    </recommendedName>
</protein>
<keyword evidence="10" id="KW-0067">ATP-binding</keyword>
<evidence type="ECO:0000256" key="13">
    <source>
        <dbReference type="ARBA" id="ARBA00023136"/>
    </source>
</evidence>
<dbReference type="SUPFAM" id="SSF55874">
    <property type="entry name" value="ATPase domain of HSP90 chaperone/DNA topoisomerase II/histidine kinase"/>
    <property type="match status" value="1"/>
</dbReference>
<feature type="domain" description="Histidine kinase" evidence="17">
    <location>
        <begin position="492"/>
        <end position="711"/>
    </location>
</feature>
<dbReference type="EMBL" id="JAEKCZ010000011">
    <property type="protein sequence ID" value="MBJ2257526.1"/>
    <property type="molecule type" value="Genomic_DNA"/>
</dbReference>
<dbReference type="Pfam" id="PF01627">
    <property type="entry name" value="Hpt"/>
    <property type="match status" value="1"/>
</dbReference>
<evidence type="ECO:0000259" key="19">
    <source>
        <dbReference type="PROSITE" id="PS50894"/>
    </source>
</evidence>
<keyword evidence="5 15" id="KW-0597">Phosphoprotein</keyword>
<evidence type="ECO:0000256" key="7">
    <source>
        <dbReference type="ARBA" id="ARBA00022692"/>
    </source>
</evidence>
<organism evidence="20 21">
    <name type="scientific">Pseudomonas psychrophila</name>
    <dbReference type="NCBI Taxonomy" id="122355"/>
    <lineage>
        <taxon>Bacteria</taxon>
        <taxon>Pseudomonadati</taxon>
        <taxon>Pseudomonadota</taxon>
        <taxon>Gammaproteobacteria</taxon>
        <taxon>Pseudomonadales</taxon>
        <taxon>Pseudomonadaceae</taxon>
        <taxon>Pseudomonas</taxon>
    </lineage>
</organism>
<dbReference type="SMART" id="SM00388">
    <property type="entry name" value="HisKA"/>
    <property type="match status" value="1"/>
</dbReference>
<comment type="subcellular location">
    <subcellularLocation>
        <location evidence="2">Cell membrane</location>
        <topology evidence="2">Multi-pass membrane protein</topology>
    </subcellularLocation>
</comment>
<dbReference type="GO" id="GO:0005886">
    <property type="term" value="C:plasma membrane"/>
    <property type="evidence" value="ECO:0007669"/>
    <property type="project" value="UniProtKB-SubCell"/>
</dbReference>
<dbReference type="CDD" id="cd16922">
    <property type="entry name" value="HATPase_EvgS-ArcB-TorS-like"/>
    <property type="match status" value="1"/>
</dbReference>
<evidence type="ECO:0000256" key="14">
    <source>
        <dbReference type="PROSITE-ProRule" id="PRU00110"/>
    </source>
</evidence>
<dbReference type="Pfam" id="PF02518">
    <property type="entry name" value="HATPase_c"/>
    <property type="match status" value="1"/>
</dbReference>
<feature type="modified residue" description="Phosphohistidine" evidence="14">
    <location>
        <position position="1021"/>
    </location>
</feature>
<dbReference type="InterPro" id="IPR005467">
    <property type="entry name" value="His_kinase_dom"/>
</dbReference>
<dbReference type="PRINTS" id="PR00344">
    <property type="entry name" value="BCTRLSENSOR"/>
</dbReference>
<evidence type="ECO:0000256" key="9">
    <source>
        <dbReference type="ARBA" id="ARBA00022777"/>
    </source>
</evidence>
<feature type="domain" description="HPt" evidence="19">
    <location>
        <begin position="982"/>
        <end position="1073"/>
    </location>
</feature>
<dbReference type="PROSITE" id="PS50110">
    <property type="entry name" value="RESPONSE_REGULATORY"/>
    <property type="match status" value="1"/>
</dbReference>
<evidence type="ECO:0000256" key="10">
    <source>
        <dbReference type="ARBA" id="ARBA00022840"/>
    </source>
</evidence>
<dbReference type="CDD" id="cd00082">
    <property type="entry name" value="HisKA"/>
    <property type="match status" value="1"/>
</dbReference>
<dbReference type="PANTHER" id="PTHR45339">
    <property type="entry name" value="HYBRID SIGNAL TRANSDUCTION HISTIDINE KINASE J"/>
    <property type="match status" value="1"/>
</dbReference>
<evidence type="ECO:0000256" key="2">
    <source>
        <dbReference type="ARBA" id="ARBA00004651"/>
    </source>
</evidence>
<dbReference type="GO" id="GO:0000155">
    <property type="term" value="F:phosphorelay sensor kinase activity"/>
    <property type="evidence" value="ECO:0007669"/>
    <property type="project" value="InterPro"/>
</dbReference>
<keyword evidence="4" id="KW-1003">Cell membrane</keyword>
<sequence length="1073" mass="117647">MTSDNASLGKLASSSMRLNRGVLILIGVAVLSVGICVWALQRLVEAEVEKVDYHFARLVESLNENHMFLASINSQIKDAPDVLDINIMPLQSRLVFNTVGMNIFEGKEFSFSTPFNLAQSDEFSAGVANQSAFSLGMHLANSYSGFWSGSVYPAPQLFLLPSNQAFTLAVPAIGARRGHVAILNLDEYLQTSQQLSLLFKDHEASIPEGQVRWVNTNSASDATPSVFAVIKINLPPKFLQVSGDDREVLLAALINIRRLTNIPSSMATPAFYDLTLIAPSGAVLLGQLSATNNSPDGMYFNAHGLDIKVSSIEGEHWSAVYRISYESFFRYAKWTLLSIFGVALFLVYVGWLINRWYRLRVVLPAERAHKRVIESEIFSRAVIDTAPTGLCVVRQSDNKMLLANKRAQAWLGNSQYISRLIREQQADMGEACVEVGERYLHVSFSTTRYQEQDVIVCAFSDVTGHKEDAAALTLAKHQAEESSQAKTTFLATMSHEIRTPLYGVLGTLELLELTNLDNRQRIYLNTISRSSSILLQLISDILDVSKIESGQMALEPGRFCPLDMVEEVVDAYAAAAESKGLQIYACVDADVPDQLDGDQFRLRQILNNLLNNAIKFTDYGRVVLRLKVLDREADKVILHWQVTDTGVGISQPQQERLFEPFYQVFNGHASGGTGLGLSICKRLSELMGGQLRVVSEPGLGSSFSLVLSLPIQDGILPSISDLHLRPSPVYVRAPVNELAEAICAWLNRWGAHALVMSPGTINEATGSVLVDLLPGRSDPVKWSGPRVTGIPGAGQPEHTAEGWRVSVHMVRGIARAVLLAQQGRITHEIGKVLAVREKLALRVLVAEDNPINQAILKEQLEELGCLVVLASHGQEALSLWSPDVFDVVMTDVNMPIMNGYELANAIRQQDTQIPIIGVTANAMREEAERCIAVGMNSRMVKPMTLQKIWTELVAVCEVELCGVGQVLPDAGQGSTHDSKPESIVVSPRMRDLFINTMNADIQTAIDALLSHDIDALKARLHCIRGALAVVQAHDLADSCGELEQQLEGHVLDASLLVQSEVLLARIRCAVAAI</sequence>
<dbReference type="PANTHER" id="PTHR45339:SF1">
    <property type="entry name" value="HYBRID SIGNAL TRANSDUCTION HISTIDINE KINASE J"/>
    <property type="match status" value="1"/>
</dbReference>
<dbReference type="Gene3D" id="3.30.565.10">
    <property type="entry name" value="Histidine kinase-like ATPase, C-terminal domain"/>
    <property type="match status" value="1"/>
</dbReference>
<dbReference type="Proteomes" id="UP000658390">
    <property type="component" value="Unassembled WGS sequence"/>
</dbReference>
<dbReference type="InterPro" id="IPR011006">
    <property type="entry name" value="CheY-like_superfamily"/>
</dbReference>
<dbReference type="Gene3D" id="1.20.120.160">
    <property type="entry name" value="HPT domain"/>
    <property type="match status" value="1"/>
</dbReference>
<dbReference type="SMART" id="SM00448">
    <property type="entry name" value="REC"/>
    <property type="match status" value="1"/>
</dbReference>
<dbReference type="InterPro" id="IPR001789">
    <property type="entry name" value="Sig_transdc_resp-reg_receiver"/>
</dbReference>
<keyword evidence="8" id="KW-0547">Nucleotide-binding</keyword>
<keyword evidence="6" id="KW-0808">Transferase</keyword>
<accession>A0A8I1FN62</accession>
<dbReference type="PROSITE" id="PS50894">
    <property type="entry name" value="HPT"/>
    <property type="match status" value="1"/>
</dbReference>
<dbReference type="SUPFAM" id="SSF47226">
    <property type="entry name" value="Histidine-containing phosphotransfer domain, HPT domain"/>
    <property type="match status" value="1"/>
</dbReference>
<comment type="caution">
    <text evidence="20">The sequence shown here is derived from an EMBL/GenBank/DDBJ whole genome shotgun (WGS) entry which is preliminary data.</text>
</comment>
<dbReference type="InterPro" id="IPR004358">
    <property type="entry name" value="Sig_transdc_His_kin-like_C"/>
</dbReference>
<feature type="transmembrane region" description="Helical" evidence="16">
    <location>
        <begin position="331"/>
        <end position="353"/>
    </location>
</feature>
<dbReference type="AlphaFoldDB" id="A0A8I1FN62"/>
<dbReference type="Gene3D" id="3.40.50.2300">
    <property type="match status" value="1"/>
</dbReference>
<evidence type="ECO:0000256" key="8">
    <source>
        <dbReference type="ARBA" id="ARBA00022741"/>
    </source>
</evidence>
<evidence type="ECO:0000256" key="1">
    <source>
        <dbReference type="ARBA" id="ARBA00000085"/>
    </source>
</evidence>
<evidence type="ECO:0000256" key="12">
    <source>
        <dbReference type="ARBA" id="ARBA00023012"/>
    </source>
</evidence>
<evidence type="ECO:0000313" key="21">
    <source>
        <dbReference type="Proteomes" id="UP000658390"/>
    </source>
</evidence>
<evidence type="ECO:0000256" key="15">
    <source>
        <dbReference type="PROSITE-ProRule" id="PRU00169"/>
    </source>
</evidence>
<comment type="catalytic activity">
    <reaction evidence="1">
        <text>ATP + protein L-histidine = ADP + protein N-phospho-L-histidine.</text>
        <dbReference type="EC" id="2.7.13.3"/>
    </reaction>
</comment>
<dbReference type="InterPro" id="IPR036097">
    <property type="entry name" value="HisK_dim/P_sf"/>
</dbReference>
<gene>
    <name evidence="20" type="ORF">JFT45_13475</name>
</gene>
<evidence type="ECO:0000259" key="17">
    <source>
        <dbReference type="PROSITE" id="PS50109"/>
    </source>
</evidence>
<dbReference type="SUPFAM" id="SSF52172">
    <property type="entry name" value="CheY-like"/>
    <property type="match status" value="1"/>
</dbReference>
<dbReference type="CDD" id="cd17546">
    <property type="entry name" value="REC_hyHK_CKI1_RcsC-like"/>
    <property type="match status" value="1"/>
</dbReference>
<evidence type="ECO:0000256" key="4">
    <source>
        <dbReference type="ARBA" id="ARBA00022475"/>
    </source>
</evidence>
<dbReference type="Gene3D" id="1.10.287.130">
    <property type="match status" value="1"/>
</dbReference>
<feature type="domain" description="Response regulatory" evidence="18">
    <location>
        <begin position="842"/>
        <end position="956"/>
    </location>
</feature>
<evidence type="ECO:0000259" key="18">
    <source>
        <dbReference type="PROSITE" id="PS50110"/>
    </source>
</evidence>
<keyword evidence="7 16" id="KW-0812">Transmembrane</keyword>
<dbReference type="PROSITE" id="PS50109">
    <property type="entry name" value="HIS_KIN"/>
    <property type="match status" value="1"/>
</dbReference>
<dbReference type="RefSeq" id="WP_019825178.1">
    <property type="nucleotide sequence ID" value="NZ_ATLR01000016.1"/>
</dbReference>
<dbReference type="InterPro" id="IPR036641">
    <property type="entry name" value="HPT_dom_sf"/>
</dbReference>
<evidence type="ECO:0000256" key="16">
    <source>
        <dbReference type="SAM" id="Phobius"/>
    </source>
</evidence>
<evidence type="ECO:0000256" key="3">
    <source>
        <dbReference type="ARBA" id="ARBA00012438"/>
    </source>
</evidence>
<reference evidence="20" key="1">
    <citation type="submission" date="2020-12" db="EMBL/GenBank/DDBJ databases">
        <title>Antibiotic resistance and phylogeny of Pseudomonas spp. isolated over three decades from chicken meat in the Norwegian food chain.</title>
        <authorList>
            <person name="Moen B."/>
        </authorList>
    </citation>
    <scope>NUCLEOTIDE SEQUENCE</scope>
    <source>
        <strain evidence="20">MF6762</strain>
    </source>
</reference>
<dbReference type="SUPFAM" id="SSF47384">
    <property type="entry name" value="Homodimeric domain of signal transducing histidine kinase"/>
    <property type="match status" value="1"/>
</dbReference>
<keyword evidence="13 16" id="KW-0472">Membrane</keyword>
<dbReference type="Pfam" id="PF00512">
    <property type="entry name" value="HisKA"/>
    <property type="match status" value="1"/>
</dbReference>
<dbReference type="InterPro" id="IPR036890">
    <property type="entry name" value="HATPase_C_sf"/>
</dbReference>
<proteinExistence type="predicted"/>
<dbReference type="InterPro" id="IPR008207">
    <property type="entry name" value="Sig_transdc_His_kin_Hpt_dom"/>
</dbReference>
<evidence type="ECO:0000313" key="20">
    <source>
        <dbReference type="EMBL" id="MBJ2257526.1"/>
    </source>
</evidence>
<dbReference type="InterPro" id="IPR003594">
    <property type="entry name" value="HATPase_dom"/>
</dbReference>
<evidence type="ECO:0000256" key="11">
    <source>
        <dbReference type="ARBA" id="ARBA00022989"/>
    </source>
</evidence>
<feature type="transmembrane region" description="Helical" evidence="16">
    <location>
        <begin position="20"/>
        <end position="40"/>
    </location>
</feature>
<evidence type="ECO:0000256" key="5">
    <source>
        <dbReference type="ARBA" id="ARBA00022553"/>
    </source>
</evidence>
<dbReference type="GO" id="GO:0005524">
    <property type="term" value="F:ATP binding"/>
    <property type="evidence" value="ECO:0007669"/>
    <property type="project" value="UniProtKB-KW"/>
</dbReference>
<name>A0A8I1FN62_9PSED</name>